<dbReference type="GO" id="GO:0005524">
    <property type="term" value="F:ATP binding"/>
    <property type="evidence" value="ECO:0007669"/>
    <property type="project" value="UniProtKB-UniRule"/>
</dbReference>
<evidence type="ECO:0000256" key="1">
    <source>
        <dbReference type="ARBA" id="ARBA00001946"/>
    </source>
</evidence>
<dbReference type="AlphaFoldDB" id="A0A380MW10"/>
<dbReference type="InterPro" id="IPR039657">
    <property type="entry name" value="Dimethylallyltransferase"/>
</dbReference>
<feature type="binding site" evidence="10">
    <location>
        <begin position="16"/>
        <end position="21"/>
    </location>
    <ligand>
        <name>substrate</name>
    </ligand>
</feature>
<comment type="function">
    <text evidence="2 10 12">Catalyzes the transfer of a dimethylallyl group onto the adenine at position 37 in tRNAs that read codons beginning with uridine, leading to the formation of N6-(dimethylallyl)adenosine (i(6)A).</text>
</comment>
<dbReference type="SUPFAM" id="SSF52540">
    <property type="entry name" value="P-loop containing nucleoside triphosphate hydrolases"/>
    <property type="match status" value="1"/>
</dbReference>
<evidence type="ECO:0000256" key="8">
    <source>
        <dbReference type="ARBA" id="ARBA00022842"/>
    </source>
</evidence>
<accession>A0A380MW10</accession>
<keyword evidence="6 10" id="KW-0547">Nucleotide-binding</keyword>
<dbReference type="Proteomes" id="UP000254575">
    <property type="component" value="Unassembled WGS sequence"/>
</dbReference>
<dbReference type="HAMAP" id="MF_00185">
    <property type="entry name" value="IPP_trans"/>
    <property type="match status" value="1"/>
</dbReference>
<evidence type="ECO:0000256" key="7">
    <source>
        <dbReference type="ARBA" id="ARBA00022840"/>
    </source>
</evidence>
<evidence type="ECO:0000256" key="5">
    <source>
        <dbReference type="ARBA" id="ARBA00022694"/>
    </source>
</evidence>
<dbReference type="EC" id="2.5.1.75" evidence="10"/>
<reference evidence="14 15" key="1">
    <citation type="submission" date="2018-06" db="EMBL/GenBank/DDBJ databases">
        <authorList>
            <consortium name="Pathogen Informatics"/>
            <person name="Doyle S."/>
        </authorList>
    </citation>
    <scope>NUCLEOTIDE SEQUENCE [LARGE SCALE GENOMIC DNA]</scope>
    <source>
        <strain evidence="14 15">NCTC10717</strain>
    </source>
</reference>
<comment type="similarity">
    <text evidence="3 10 13">Belongs to the IPP transferase family.</text>
</comment>
<dbReference type="InterPro" id="IPR018022">
    <property type="entry name" value="IPT"/>
</dbReference>
<dbReference type="RefSeq" id="WP_115218400.1">
    <property type="nucleotide sequence ID" value="NZ_UHIA01000004.1"/>
</dbReference>
<protein>
    <recommendedName>
        <fullName evidence="10">tRNA dimethylallyltransferase</fullName>
        <ecNumber evidence="10">2.5.1.75</ecNumber>
    </recommendedName>
    <alternativeName>
        <fullName evidence="10">Dimethylallyl diphosphate:tRNA dimethylallyltransferase</fullName>
        <shortName evidence="10">DMAPP:tRNA dimethylallyltransferase</shortName>
        <shortName evidence="10">DMATase</shortName>
    </alternativeName>
    <alternativeName>
        <fullName evidence="10">Isopentenyl-diphosphate:tRNA isopentenyltransferase</fullName>
        <shortName evidence="10">IPP transferase</shortName>
        <shortName evidence="10">IPPT</shortName>
        <shortName evidence="10">IPTase</shortName>
    </alternativeName>
</protein>
<evidence type="ECO:0000256" key="12">
    <source>
        <dbReference type="RuleBase" id="RU003784"/>
    </source>
</evidence>
<evidence type="ECO:0000256" key="11">
    <source>
        <dbReference type="RuleBase" id="RU003783"/>
    </source>
</evidence>
<evidence type="ECO:0000256" key="9">
    <source>
        <dbReference type="ARBA" id="ARBA00049563"/>
    </source>
</evidence>
<evidence type="ECO:0000256" key="3">
    <source>
        <dbReference type="ARBA" id="ARBA00005842"/>
    </source>
</evidence>
<dbReference type="NCBIfam" id="TIGR00174">
    <property type="entry name" value="miaA"/>
    <property type="match status" value="1"/>
</dbReference>
<keyword evidence="7 10" id="KW-0067">ATP-binding</keyword>
<dbReference type="Pfam" id="PF01715">
    <property type="entry name" value="IPPT"/>
    <property type="match status" value="1"/>
</dbReference>
<feature type="binding site" evidence="10">
    <location>
        <begin position="14"/>
        <end position="21"/>
    </location>
    <ligand>
        <name>ATP</name>
        <dbReference type="ChEBI" id="CHEBI:30616"/>
    </ligand>
</feature>
<dbReference type="Gene3D" id="1.10.20.140">
    <property type="match status" value="1"/>
</dbReference>
<dbReference type="PANTHER" id="PTHR11088">
    <property type="entry name" value="TRNA DIMETHYLALLYLTRANSFERASE"/>
    <property type="match status" value="1"/>
</dbReference>
<dbReference type="PANTHER" id="PTHR11088:SF60">
    <property type="entry name" value="TRNA DIMETHYLALLYLTRANSFERASE"/>
    <property type="match status" value="1"/>
</dbReference>
<comment type="caution">
    <text evidence="10">Lacks conserved residue(s) required for the propagation of feature annotation.</text>
</comment>
<dbReference type="GO" id="GO:0052381">
    <property type="term" value="F:tRNA dimethylallyltransferase activity"/>
    <property type="evidence" value="ECO:0007669"/>
    <property type="project" value="UniProtKB-UniRule"/>
</dbReference>
<dbReference type="OrthoDB" id="9776390at2"/>
<evidence type="ECO:0000313" key="15">
    <source>
        <dbReference type="Proteomes" id="UP000254575"/>
    </source>
</evidence>
<comment type="cofactor">
    <cofactor evidence="1 10">
        <name>Mg(2+)</name>
        <dbReference type="ChEBI" id="CHEBI:18420"/>
    </cofactor>
</comment>
<gene>
    <name evidence="10 14" type="primary">miaA</name>
    <name evidence="14" type="ORF">NCTC10717_01153</name>
</gene>
<evidence type="ECO:0000256" key="10">
    <source>
        <dbReference type="HAMAP-Rule" id="MF_00185"/>
    </source>
</evidence>
<evidence type="ECO:0000256" key="13">
    <source>
        <dbReference type="RuleBase" id="RU003785"/>
    </source>
</evidence>
<comment type="catalytic activity">
    <reaction evidence="9 10 11">
        <text>adenosine(37) in tRNA + dimethylallyl diphosphate = N(6)-dimethylallyladenosine(37) in tRNA + diphosphate</text>
        <dbReference type="Rhea" id="RHEA:26482"/>
        <dbReference type="Rhea" id="RHEA-COMP:10162"/>
        <dbReference type="Rhea" id="RHEA-COMP:10375"/>
        <dbReference type="ChEBI" id="CHEBI:33019"/>
        <dbReference type="ChEBI" id="CHEBI:57623"/>
        <dbReference type="ChEBI" id="CHEBI:74411"/>
        <dbReference type="ChEBI" id="CHEBI:74415"/>
        <dbReference type="EC" id="2.5.1.75"/>
    </reaction>
</comment>
<sequence>MQDTAPLPLICLLGPTAVGKTAFAFALAEHFPVHLISVDAAQIYRGMNIGTAKPDAATLARYPHALIDILEPEEVYSAAQFCRDAQTQIALAHQQGKIPVLVGGTMLYFLALFEGLADLPASTADSRAAIEAQFAADNGKTLYADLEQRDPITAAQISPNDRQRLIRFSELMLLTGQTPQQLFAAQEKLAPAWQTLAIGFNCERSLLHERIALRLQDMLAQGFIEEVAALRARPQLTSESVSMRSVGYRQFWAHLAGECSQAQALEAAIIATRQLAKRQITWMNNRLQAAIPLQIHNPLQSGCTAALLKQVEAFLSQ</sequence>
<feature type="site" description="Interaction with substrate tRNA" evidence="10">
    <location>
        <position position="105"/>
    </location>
</feature>
<keyword evidence="5 10" id="KW-0819">tRNA processing</keyword>
<keyword evidence="15" id="KW-1185">Reference proteome</keyword>
<evidence type="ECO:0000256" key="6">
    <source>
        <dbReference type="ARBA" id="ARBA00022741"/>
    </source>
</evidence>
<organism evidence="14 15">
    <name type="scientific">Suttonella indologenes</name>
    <dbReference type="NCBI Taxonomy" id="13276"/>
    <lineage>
        <taxon>Bacteria</taxon>
        <taxon>Pseudomonadati</taxon>
        <taxon>Pseudomonadota</taxon>
        <taxon>Gammaproteobacteria</taxon>
        <taxon>Cardiobacteriales</taxon>
        <taxon>Cardiobacteriaceae</taxon>
        <taxon>Suttonella</taxon>
    </lineage>
</organism>
<dbReference type="GO" id="GO:0006400">
    <property type="term" value="P:tRNA modification"/>
    <property type="evidence" value="ECO:0007669"/>
    <property type="project" value="TreeGrafter"/>
</dbReference>
<name>A0A380MW10_9GAMM</name>
<feature type="site" description="Interaction with substrate tRNA" evidence="10">
    <location>
        <position position="127"/>
    </location>
</feature>
<feature type="region of interest" description="Interaction with substrate tRNA" evidence="10">
    <location>
        <begin position="163"/>
        <end position="167"/>
    </location>
</feature>
<dbReference type="Gene3D" id="3.40.50.300">
    <property type="entry name" value="P-loop containing nucleotide triphosphate hydrolases"/>
    <property type="match status" value="1"/>
</dbReference>
<comment type="subunit">
    <text evidence="10">Monomer.</text>
</comment>
<keyword evidence="8 10" id="KW-0460">Magnesium</keyword>
<dbReference type="InterPro" id="IPR027417">
    <property type="entry name" value="P-loop_NTPase"/>
</dbReference>
<keyword evidence="4 10" id="KW-0808">Transferase</keyword>
<evidence type="ECO:0000313" key="14">
    <source>
        <dbReference type="EMBL" id="SUO96745.1"/>
    </source>
</evidence>
<evidence type="ECO:0000256" key="4">
    <source>
        <dbReference type="ARBA" id="ARBA00022679"/>
    </source>
</evidence>
<evidence type="ECO:0000256" key="2">
    <source>
        <dbReference type="ARBA" id="ARBA00003213"/>
    </source>
</evidence>
<proteinExistence type="inferred from homology"/>
<dbReference type="EMBL" id="UHIA01000004">
    <property type="protein sequence ID" value="SUO96745.1"/>
    <property type="molecule type" value="Genomic_DNA"/>
</dbReference>